<comment type="caution">
    <text evidence="2">The sequence shown here is derived from an EMBL/GenBank/DDBJ whole genome shotgun (WGS) entry which is preliminary data.</text>
</comment>
<evidence type="ECO:0000313" key="3">
    <source>
        <dbReference type="Proteomes" id="UP001159200"/>
    </source>
</evidence>
<dbReference type="EMBL" id="JAROYR010000007">
    <property type="protein sequence ID" value="MDH5157875.1"/>
    <property type="molecule type" value="Genomic_DNA"/>
</dbReference>
<dbReference type="Pfam" id="PF03009">
    <property type="entry name" value="GDPD"/>
    <property type="match status" value="1"/>
</dbReference>
<dbReference type="Proteomes" id="UP001159200">
    <property type="component" value="Unassembled WGS sequence"/>
</dbReference>
<dbReference type="Gene3D" id="3.20.20.190">
    <property type="entry name" value="Phosphatidylinositol (PI) phosphodiesterase"/>
    <property type="match status" value="1"/>
</dbReference>
<organism evidence="2 3">
    <name type="scientific">Staphylococcus cohnii</name>
    <dbReference type="NCBI Taxonomy" id="29382"/>
    <lineage>
        <taxon>Bacteria</taxon>
        <taxon>Bacillati</taxon>
        <taxon>Bacillota</taxon>
        <taxon>Bacilli</taxon>
        <taxon>Bacillales</taxon>
        <taxon>Staphylococcaceae</taxon>
        <taxon>Staphylococcus</taxon>
        <taxon>Staphylococcus cohnii species complex</taxon>
    </lineage>
</organism>
<protein>
    <submittedName>
        <fullName evidence="2">Glycerophosphodiester phosphodiesterase family protein</fullName>
    </submittedName>
</protein>
<feature type="domain" description="GP-PDE" evidence="1">
    <location>
        <begin position="1"/>
        <end position="83"/>
    </location>
</feature>
<dbReference type="RefSeq" id="WP_256217571.1">
    <property type="nucleotide sequence ID" value="NZ_ALOZ01000037.1"/>
</dbReference>
<reference evidence="2 3" key="1">
    <citation type="submission" date="2023-03" db="EMBL/GenBank/DDBJ databases">
        <title>Bacterial isolates from washroom surfaces on a university campus.</title>
        <authorList>
            <person name="Holman D.B."/>
            <person name="Gzyl K.E."/>
            <person name="Taheri A.E."/>
        </authorList>
    </citation>
    <scope>NUCLEOTIDE SEQUENCE [LARGE SCALE GENOMIC DNA]</scope>
    <source>
        <strain evidence="2 3">RD01</strain>
    </source>
</reference>
<keyword evidence="3" id="KW-1185">Reference proteome</keyword>
<dbReference type="PROSITE" id="PS51704">
    <property type="entry name" value="GP_PDE"/>
    <property type="match status" value="1"/>
</dbReference>
<dbReference type="InterPro" id="IPR017946">
    <property type="entry name" value="PLC-like_Pdiesterase_TIM-brl"/>
</dbReference>
<dbReference type="SUPFAM" id="SSF51695">
    <property type="entry name" value="PLC-like phosphodiesterases"/>
    <property type="match status" value="1"/>
</dbReference>
<sequence length="83" mass="9417">MNKNIPLIKLIDDNDINNLSDKELQRLSKFIYGIGMNHKSVNPELVKRVHDNGLKVHVFTLNTKGEVKKMKKMGVDGGFNNNP</sequence>
<evidence type="ECO:0000259" key="1">
    <source>
        <dbReference type="PROSITE" id="PS51704"/>
    </source>
</evidence>
<gene>
    <name evidence="2" type="ORF">P5X59_06000</name>
</gene>
<dbReference type="InterPro" id="IPR030395">
    <property type="entry name" value="GP_PDE_dom"/>
</dbReference>
<evidence type="ECO:0000313" key="2">
    <source>
        <dbReference type="EMBL" id="MDH5157875.1"/>
    </source>
</evidence>
<proteinExistence type="predicted"/>
<accession>A0ABT6IZE1</accession>
<name>A0ABT6IZE1_9STAP</name>